<dbReference type="InterPro" id="IPR045394">
    <property type="entry name" value="Abhydrolase_dom"/>
</dbReference>
<dbReference type="KEGG" id="amuc:Pan181_28190"/>
<accession>A0A518APF5</accession>
<dbReference type="InterPro" id="IPR006311">
    <property type="entry name" value="TAT_signal"/>
</dbReference>
<reference evidence="2 3" key="1">
    <citation type="submission" date="2019-02" db="EMBL/GenBank/DDBJ databases">
        <title>Deep-cultivation of Planctomycetes and their phenomic and genomic characterization uncovers novel biology.</title>
        <authorList>
            <person name="Wiegand S."/>
            <person name="Jogler M."/>
            <person name="Boedeker C."/>
            <person name="Pinto D."/>
            <person name="Vollmers J."/>
            <person name="Rivas-Marin E."/>
            <person name="Kohn T."/>
            <person name="Peeters S.H."/>
            <person name="Heuer A."/>
            <person name="Rast P."/>
            <person name="Oberbeckmann S."/>
            <person name="Bunk B."/>
            <person name="Jeske O."/>
            <person name="Meyerdierks A."/>
            <person name="Storesund J.E."/>
            <person name="Kallscheuer N."/>
            <person name="Luecker S."/>
            <person name="Lage O.M."/>
            <person name="Pohl T."/>
            <person name="Merkel B.J."/>
            <person name="Hornburger P."/>
            <person name="Mueller R.-W."/>
            <person name="Bruemmer F."/>
            <person name="Labrenz M."/>
            <person name="Spormann A.M."/>
            <person name="Op den Camp H."/>
            <person name="Overmann J."/>
            <person name="Amann R."/>
            <person name="Jetten M.S.M."/>
            <person name="Mascher T."/>
            <person name="Medema M.H."/>
            <person name="Devos D.P."/>
            <person name="Kaster A.-K."/>
            <person name="Ovreas L."/>
            <person name="Rohde M."/>
            <person name="Galperin M.Y."/>
            <person name="Jogler C."/>
        </authorList>
    </citation>
    <scope>NUCLEOTIDE SEQUENCE [LARGE SCALE GENOMIC DNA]</scope>
    <source>
        <strain evidence="2 3">Pan181</strain>
    </source>
</reference>
<sequence length="482" mass="52425">MLSRREILTQLTAGVAGSMLLPSLPVLAAEPVSSITGPITGGRRGHPFSAFVDDLDTYGYVEEEYFLEGDAVQYRPTTDLSKDGKWDVEPGDKARYKTRLLVRRPKDPAKFNGTVVVEWLNVTVGWEIALLGSVSRDLYRDGFAFVMVSCQQIGLNGFALAPQGLKRWDPDRYGTLSTPGDSYSFDMFSQAGRAVGPTRPSSSVDPLGGLEVKQVIATGASQSAGRLRTYMNAIHPRDQVFDAYMPMIDFGVRVSFDDKVLDLTVPSSSSPDTGFFQPTCIRDDLDVPTIVVNSETETLFSLATKQPDTEKFRFWEVAGASHAPQPNSKYMESLRRRDGLMGASLSIGSKITWQPTADAALVALARWAAGGTAPAEQARIEVTEGTNPQVVRDEHGNARGGVRLPEVEVPIACNKGETAAFSLASLYGTSKPLPSEVLKQLYPTPEVYQQKVSEAAEAALKAGVIRPGRVDEYVEQAKHVQV</sequence>
<keyword evidence="3" id="KW-1185">Reference proteome</keyword>
<dbReference type="EMBL" id="CP036278">
    <property type="protein sequence ID" value="QDU56609.1"/>
    <property type="molecule type" value="Genomic_DNA"/>
</dbReference>
<evidence type="ECO:0000313" key="2">
    <source>
        <dbReference type="EMBL" id="QDU56609.1"/>
    </source>
</evidence>
<organism evidence="2 3">
    <name type="scientific">Aeoliella mucimassa</name>
    <dbReference type="NCBI Taxonomy" id="2527972"/>
    <lineage>
        <taxon>Bacteria</taxon>
        <taxon>Pseudomonadati</taxon>
        <taxon>Planctomycetota</taxon>
        <taxon>Planctomycetia</taxon>
        <taxon>Pirellulales</taxon>
        <taxon>Lacipirellulaceae</taxon>
        <taxon>Aeoliella</taxon>
    </lineage>
</organism>
<dbReference type="Pfam" id="PF20091">
    <property type="entry name" value="Abhydrolase_10"/>
    <property type="match status" value="1"/>
</dbReference>
<dbReference type="Proteomes" id="UP000315750">
    <property type="component" value="Chromosome"/>
</dbReference>
<dbReference type="PROSITE" id="PS51318">
    <property type="entry name" value="TAT"/>
    <property type="match status" value="1"/>
</dbReference>
<protein>
    <recommendedName>
        <fullName evidence="1">Alpha/beta hydrolase domain-containing protein</fullName>
    </recommendedName>
</protein>
<name>A0A518APF5_9BACT</name>
<feature type="domain" description="Alpha/beta hydrolase" evidence="1">
    <location>
        <begin position="35"/>
        <end position="474"/>
    </location>
</feature>
<evidence type="ECO:0000259" key="1">
    <source>
        <dbReference type="Pfam" id="PF20091"/>
    </source>
</evidence>
<evidence type="ECO:0000313" key="3">
    <source>
        <dbReference type="Proteomes" id="UP000315750"/>
    </source>
</evidence>
<dbReference type="AlphaFoldDB" id="A0A518APF5"/>
<proteinExistence type="predicted"/>
<gene>
    <name evidence="2" type="ORF">Pan181_28190</name>
</gene>